<dbReference type="InterPro" id="IPR016140">
    <property type="entry name" value="Bifunc_inhib/LTP/seed_store"/>
</dbReference>
<evidence type="ECO:0000259" key="4">
    <source>
        <dbReference type="Pfam" id="PF14368"/>
    </source>
</evidence>
<protein>
    <recommendedName>
        <fullName evidence="7">Bifunctional inhibitor/plant lipid transfer protein/seed storage helical domain-containing protein</fullName>
    </recommendedName>
</protein>
<proteinExistence type="predicted"/>
<evidence type="ECO:0000256" key="1">
    <source>
        <dbReference type="SAM" id="MobiDB-lite"/>
    </source>
</evidence>
<feature type="region of interest" description="Disordered" evidence="1">
    <location>
        <begin position="338"/>
        <end position="364"/>
    </location>
</feature>
<feature type="domain" description="Extensin" evidence="3">
    <location>
        <begin position="121"/>
        <end position="165"/>
    </location>
</feature>
<accession>A0A176VZL2</accession>
<dbReference type="InterPro" id="IPR006706">
    <property type="entry name" value="Extensin_dom"/>
</dbReference>
<comment type="caution">
    <text evidence="5">The sequence shown here is derived from an EMBL/GenBank/DDBJ whole genome shotgun (WGS) entry which is preliminary data.</text>
</comment>
<evidence type="ECO:0000256" key="2">
    <source>
        <dbReference type="SAM" id="SignalP"/>
    </source>
</evidence>
<evidence type="ECO:0000313" key="5">
    <source>
        <dbReference type="EMBL" id="OAE25731.1"/>
    </source>
</evidence>
<sequence length="364" mass="39538">MGSMRMQTLALSLVVLTVLTTTAAGSENFQVATGGKKNYAQCAPVADFKTCYSFVKPGWTPVWLYPKLLSPCCKYIRQESLDCLCKAAQSKFSFKVDLKKALGLAKKCGKYYPKGTVLKCQAPPAPYYYQSPPPPTYYYKSPPPPAYYYKSPPPPAYYYKSPPPPAYYYKSPPPPAYVYKSPPPPAYYYKSPPPPAYYYKSPPPPAYVDPCAGPEYGAQGGTPHSLRQFNSELRYSPLAASRGIHEPRVLTFDSHPPSGPSDSTRELCSWMMAKSSNSDACADRTGQDTTGQDRTGEDCGLGAIVVVVVLVVDCAGGNGSDEMLLCARAAAAATVAQQSGLSKGRAHESVGLRRSQSRRSSRLA</sequence>
<name>A0A176VZL2_MARPO</name>
<gene>
    <name evidence="5" type="ORF">AXG93_4368s1910</name>
</gene>
<keyword evidence="6" id="KW-1185">Reference proteome</keyword>
<feature type="chain" id="PRO_5008052160" description="Bifunctional inhibitor/plant lipid transfer protein/seed storage helical domain-containing protein" evidence="2">
    <location>
        <begin position="26"/>
        <end position="364"/>
    </location>
</feature>
<dbReference type="InterPro" id="IPR036312">
    <property type="entry name" value="Bifun_inhib/LTP/seed_sf"/>
</dbReference>
<dbReference type="PANTHER" id="PTHR36586:SF26">
    <property type="entry name" value="PROLINE-RICH EXTENSIN-LIKE FAMILY PROTEIN"/>
    <property type="match status" value="1"/>
</dbReference>
<dbReference type="AlphaFoldDB" id="A0A176VZL2"/>
<feature type="compositionally biased region" description="Basic residues" evidence="1">
    <location>
        <begin position="355"/>
        <end position="364"/>
    </location>
</feature>
<dbReference type="Gene3D" id="1.10.110.10">
    <property type="entry name" value="Plant lipid-transfer and hydrophobic proteins"/>
    <property type="match status" value="1"/>
</dbReference>
<evidence type="ECO:0000259" key="3">
    <source>
        <dbReference type="Pfam" id="PF04554"/>
    </source>
</evidence>
<dbReference type="Pfam" id="PF14368">
    <property type="entry name" value="LTP_2"/>
    <property type="match status" value="1"/>
</dbReference>
<dbReference type="SUPFAM" id="SSF47699">
    <property type="entry name" value="Bifunctional inhibitor/lipid-transfer protein/seed storage 2S albumin"/>
    <property type="match status" value="1"/>
</dbReference>
<feature type="domain" description="Bifunctional inhibitor/plant lipid transfer protein/seed storage helical" evidence="4">
    <location>
        <begin position="36"/>
        <end position="113"/>
    </location>
</feature>
<dbReference type="GO" id="GO:0009664">
    <property type="term" value="P:plant-type cell wall organization"/>
    <property type="evidence" value="ECO:0007669"/>
    <property type="project" value="InterPro"/>
</dbReference>
<keyword evidence="2" id="KW-0732">Signal</keyword>
<dbReference type="GO" id="GO:0005199">
    <property type="term" value="F:structural constituent of cell wall"/>
    <property type="evidence" value="ECO:0007669"/>
    <property type="project" value="InterPro"/>
</dbReference>
<dbReference type="EMBL" id="LVLJ01002295">
    <property type="protein sequence ID" value="OAE25731.1"/>
    <property type="molecule type" value="Genomic_DNA"/>
</dbReference>
<evidence type="ECO:0008006" key="7">
    <source>
        <dbReference type="Google" id="ProtNLM"/>
    </source>
</evidence>
<feature type="signal peptide" evidence="2">
    <location>
        <begin position="1"/>
        <end position="25"/>
    </location>
</feature>
<reference evidence="5" key="1">
    <citation type="submission" date="2016-03" db="EMBL/GenBank/DDBJ databases">
        <title>Mechanisms controlling the formation of the plant cell surface in tip-growing cells are functionally conserved among land plants.</title>
        <authorList>
            <person name="Honkanen S."/>
            <person name="Jones V.A."/>
            <person name="Morieri G."/>
            <person name="Champion C."/>
            <person name="Hetherington A.J."/>
            <person name="Kelly S."/>
            <person name="Saint-Marcoux D."/>
            <person name="Proust H."/>
            <person name="Prescott H."/>
            <person name="Dolan L."/>
        </authorList>
    </citation>
    <scope>NUCLEOTIDE SEQUENCE [LARGE SCALE GENOMIC DNA]</scope>
    <source>
        <tissue evidence="5">Whole gametophyte</tissue>
    </source>
</reference>
<dbReference type="Pfam" id="PF04554">
    <property type="entry name" value="Extensin_2"/>
    <property type="match status" value="1"/>
</dbReference>
<dbReference type="Proteomes" id="UP000077202">
    <property type="component" value="Unassembled WGS sequence"/>
</dbReference>
<organism evidence="5 6">
    <name type="scientific">Marchantia polymorpha subsp. ruderalis</name>
    <dbReference type="NCBI Taxonomy" id="1480154"/>
    <lineage>
        <taxon>Eukaryota</taxon>
        <taxon>Viridiplantae</taxon>
        <taxon>Streptophyta</taxon>
        <taxon>Embryophyta</taxon>
        <taxon>Marchantiophyta</taxon>
        <taxon>Marchantiopsida</taxon>
        <taxon>Marchantiidae</taxon>
        <taxon>Marchantiales</taxon>
        <taxon>Marchantiaceae</taxon>
        <taxon>Marchantia</taxon>
    </lineage>
</organism>
<evidence type="ECO:0000313" key="6">
    <source>
        <dbReference type="Proteomes" id="UP000077202"/>
    </source>
</evidence>
<dbReference type="PANTHER" id="PTHR36586">
    <property type="entry name" value="PROLINE-RICH EXTENSIN-LIKE"/>
    <property type="match status" value="1"/>
</dbReference>